<comment type="caution">
    <text evidence="6">The sequence shown here is derived from an EMBL/GenBank/DDBJ whole genome shotgun (WGS) entry which is preliminary data.</text>
</comment>
<keyword evidence="2" id="KW-0808">Transferase</keyword>
<reference evidence="6 7" key="1">
    <citation type="submission" date="2024-01" db="EMBL/GenBank/DDBJ databases">
        <authorList>
            <person name="Deng Y."/>
            <person name="Su J."/>
        </authorList>
    </citation>
    <scope>NUCLEOTIDE SEQUENCE [LARGE SCALE GENOMIC DNA]</scope>
    <source>
        <strain evidence="6 7">CPCC 100088</strain>
    </source>
</reference>
<organism evidence="6 7">
    <name type="scientific">Thioclava kandeliae</name>
    <dbReference type="NCBI Taxonomy" id="3070818"/>
    <lineage>
        <taxon>Bacteria</taxon>
        <taxon>Pseudomonadati</taxon>
        <taxon>Pseudomonadota</taxon>
        <taxon>Alphaproteobacteria</taxon>
        <taxon>Rhodobacterales</taxon>
        <taxon>Paracoccaceae</taxon>
        <taxon>Thioclava</taxon>
    </lineage>
</organism>
<gene>
    <name evidence="6" type="ORF">VSX56_15045</name>
</gene>
<dbReference type="PANTHER" id="PTHR37419:SF1">
    <property type="entry name" value="SERINE_THREONINE-PROTEIN KINASE TOXIN HIPA"/>
    <property type="match status" value="1"/>
</dbReference>
<dbReference type="InterPro" id="IPR017508">
    <property type="entry name" value="HipA_N1"/>
</dbReference>
<feature type="domain" description="HipA N-terminal subdomain 1" evidence="5">
    <location>
        <begin position="4"/>
        <end position="101"/>
    </location>
</feature>
<dbReference type="RefSeq" id="WP_350938324.1">
    <property type="nucleotide sequence ID" value="NZ_JAYWLC010000014.1"/>
</dbReference>
<feature type="domain" description="HipA-like C-terminal" evidence="4">
    <location>
        <begin position="150"/>
        <end position="370"/>
    </location>
</feature>
<keyword evidence="7" id="KW-1185">Reference proteome</keyword>
<comment type="similarity">
    <text evidence="1">Belongs to the HipA Ser/Thr kinase family.</text>
</comment>
<dbReference type="InterPro" id="IPR012893">
    <property type="entry name" value="HipA-like_C"/>
</dbReference>
<dbReference type="Proteomes" id="UP001438953">
    <property type="component" value="Unassembled WGS sequence"/>
</dbReference>
<dbReference type="NCBIfam" id="TIGR03071">
    <property type="entry name" value="couple_hipA"/>
    <property type="match status" value="1"/>
</dbReference>
<evidence type="ECO:0000259" key="4">
    <source>
        <dbReference type="Pfam" id="PF07804"/>
    </source>
</evidence>
<evidence type="ECO:0000256" key="3">
    <source>
        <dbReference type="ARBA" id="ARBA00022777"/>
    </source>
</evidence>
<dbReference type="PANTHER" id="PTHR37419">
    <property type="entry name" value="SERINE/THREONINE-PROTEIN KINASE TOXIN HIPA"/>
    <property type="match status" value="1"/>
</dbReference>
<evidence type="ECO:0000256" key="2">
    <source>
        <dbReference type="ARBA" id="ARBA00022679"/>
    </source>
</evidence>
<dbReference type="Pfam" id="PF07804">
    <property type="entry name" value="HipA_C"/>
    <property type="match status" value="1"/>
</dbReference>
<keyword evidence="3" id="KW-0418">Kinase</keyword>
<evidence type="ECO:0000259" key="5">
    <source>
        <dbReference type="Pfam" id="PF13657"/>
    </source>
</evidence>
<name>A0ABV1SJL2_9RHOB</name>
<accession>A0ABV1SJL2</accession>
<evidence type="ECO:0000313" key="7">
    <source>
        <dbReference type="Proteomes" id="UP001438953"/>
    </source>
</evidence>
<evidence type="ECO:0000313" key="6">
    <source>
        <dbReference type="EMBL" id="MER5173088.1"/>
    </source>
</evidence>
<dbReference type="InterPro" id="IPR052028">
    <property type="entry name" value="HipA_Ser/Thr_kinase"/>
</dbReference>
<reference evidence="6 7" key="2">
    <citation type="submission" date="2024-06" db="EMBL/GenBank/DDBJ databases">
        <title>Thioclava kandeliae sp. nov. from a rhizosphere soil sample of Kandelia candel in a mangrove.</title>
        <authorList>
            <person name="Mu T."/>
        </authorList>
    </citation>
    <scope>NUCLEOTIDE SEQUENCE [LARGE SCALE GENOMIC DNA]</scope>
    <source>
        <strain evidence="6 7">CPCC 100088</strain>
    </source>
</reference>
<dbReference type="Pfam" id="PF13657">
    <property type="entry name" value="Couple_hipA"/>
    <property type="match status" value="1"/>
</dbReference>
<evidence type="ECO:0000256" key="1">
    <source>
        <dbReference type="ARBA" id="ARBA00010164"/>
    </source>
</evidence>
<protein>
    <submittedName>
        <fullName evidence="6">HipA domain-containing protein</fullName>
    </submittedName>
</protein>
<sequence>MLALDVHLEGVAGPVAELARDDHGRTSLRYLREDLPHPLSLSLPVREAPYGDAQTRGFFANMMFENNQQLDQVLARYRLERSDFVGLLEHLGSDCPGAISVGPKGQGGAKIPGDMSRDYDPLTPEDLHQIIADLRDRRPPLGQRKDPSPLAGVQGKLALTRLSDGRFALPKAGRRVPTTHILKVPRASEMALVGQEQAAMALLARLVDHPVAQTEILGEGELRGLLVTRFDRHIHGETLHRIHQEDFAQALGLPPLLKYTRNAGPGARFDAEAMGRIIAACASPGAARLALFTLTMANLLLGNSDNHAKNHALLWQGPRPDLAPAYDVLPIIMDREVTHELAFPIGHARLLDEVTHSDLDQFARALGMRRITAALQGRIRSLLGTAFEAHALMRGPQSKGLRDVIAEQGSHLAQLFAYDDPIPEGDLVPLNRP</sequence>
<proteinExistence type="inferred from homology"/>
<dbReference type="EMBL" id="JAYWLC010000014">
    <property type="protein sequence ID" value="MER5173088.1"/>
    <property type="molecule type" value="Genomic_DNA"/>
</dbReference>